<gene>
    <name evidence="2" type="ORF">A3D34_01900</name>
</gene>
<organism evidence="2 3">
    <name type="scientific">Candidatus Staskawiczbacteria bacterium RIFCSPHIGHO2_02_FULL_33_16</name>
    <dbReference type="NCBI Taxonomy" id="1802204"/>
    <lineage>
        <taxon>Bacteria</taxon>
        <taxon>Candidatus Staskawicziibacteriota</taxon>
    </lineage>
</organism>
<comment type="caution">
    <text evidence="2">The sequence shown here is derived from an EMBL/GenBank/DDBJ whole genome shotgun (WGS) entry which is preliminary data.</text>
</comment>
<dbReference type="GO" id="GO:0004519">
    <property type="term" value="F:endonuclease activity"/>
    <property type="evidence" value="ECO:0007669"/>
    <property type="project" value="InterPro"/>
</dbReference>
<dbReference type="EMBL" id="MHOQ01000001">
    <property type="protein sequence ID" value="OGZ67651.1"/>
    <property type="molecule type" value="Genomic_DNA"/>
</dbReference>
<dbReference type="InterPro" id="IPR004860">
    <property type="entry name" value="LAGLIDADG_dom"/>
</dbReference>
<evidence type="ECO:0000313" key="3">
    <source>
        <dbReference type="Proteomes" id="UP000179183"/>
    </source>
</evidence>
<name>A0A1G2HZK7_9BACT</name>
<sequence length="208" mass="23754">MSAQHILGVKQNFISTFLCGNAKVIKQAQNGESLWNLQDSRSQVILNNMTKVNPMRKILSEVNKAYMSGLLDGDGAIMACIEKHAEKKFGFRVRIYIKISQNNEKILTWCKLVTEMGNVRNVKGEEYEWRVRNQTDTKLLLEWLTPYLKIKNKQGNLASKILNIEIKNVKQLLKAANLADTLSALNVRSQGRRKNFTTMIQENISPND</sequence>
<dbReference type="SUPFAM" id="SSF55608">
    <property type="entry name" value="Homing endonucleases"/>
    <property type="match status" value="1"/>
</dbReference>
<evidence type="ECO:0000259" key="1">
    <source>
        <dbReference type="Pfam" id="PF00961"/>
    </source>
</evidence>
<protein>
    <recommendedName>
        <fullName evidence="1">Homing endonuclease LAGLIDADG domain-containing protein</fullName>
    </recommendedName>
</protein>
<dbReference type="InterPro" id="IPR027434">
    <property type="entry name" value="Homing_endonucl"/>
</dbReference>
<evidence type="ECO:0000313" key="2">
    <source>
        <dbReference type="EMBL" id="OGZ67651.1"/>
    </source>
</evidence>
<dbReference type="AlphaFoldDB" id="A0A1G2HZK7"/>
<feature type="domain" description="Homing endonuclease LAGLIDADG" evidence="1">
    <location>
        <begin position="67"/>
        <end position="155"/>
    </location>
</feature>
<accession>A0A1G2HZK7</accession>
<dbReference type="Proteomes" id="UP000179183">
    <property type="component" value="Unassembled WGS sequence"/>
</dbReference>
<reference evidence="2 3" key="1">
    <citation type="journal article" date="2016" name="Nat. Commun.">
        <title>Thousands of microbial genomes shed light on interconnected biogeochemical processes in an aquifer system.</title>
        <authorList>
            <person name="Anantharaman K."/>
            <person name="Brown C.T."/>
            <person name="Hug L.A."/>
            <person name="Sharon I."/>
            <person name="Castelle C.J."/>
            <person name="Probst A.J."/>
            <person name="Thomas B.C."/>
            <person name="Singh A."/>
            <person name="Wilkins M.J."/>
            <person name="Karaoz U."/>
            <person name="Brodie E.L."/>
            <person name="Williams K.H."/>
            <person name="Hubbard S.S."/>
            <person name="Banfield J.F."/>
        </authorList>
    </citation>
    <scope>NUCLEOTIDE SEQUENCE [LARGE SCALE GENOMIC DNA]</scope>
</reference>
<proteinExistence type="predicted"/>
<dbReference type="Gene3D" id="3.10.28.10">
    <property type="entry name" value="Homing endonucleases"/>
    <property type="match status" value="1"/>
</dbReference>
<dbReference type="Pfam" id="PF00961">
    <property type="entry name" value="LAGLIDADG_1"/>
    <property type="match status" value="1"/>
</dbReference>